<dbReference type="AlphaFoldDB" id="A0AAV5IZZ4"/>
<dbReference type="SUPFAM" id="SSF55194">
    <property type="entry name" value="Ribosome recycling factor, RRF"/>
    <property type="match status" value="1"/>
</dbReference>
<evidence type="ECO:0000256" key="4">
    <source>
        <dbReference type="ARBA" id="ARBA00022917"/>
    </source>
</evidence>
<dbReference type="GO" id="GO:0006412">
    <property type="term" value="P:translation"/>
    <property type="evidence" value="ECO:0007669"/>
    <property type="project" value="UniProtKB-KW"/>
</dbReference>
<evidence type="ECO:0000313" key="8">
    <source>
        <dbReference type="Proteomes" id="UP001054252"/>
    </source>
</evidence>
<evidence type="ECO:0000259" key="6">
    <source>
        <dbReference type="Pfam" id="PF01765"/>
    </source>
</evidence>
<dbReference type="InterPro" id="IPR002661">
    <property type="entry name" value="Ribosome_recyc_fac"/>
</dbReference>
<evidence type="ECO:0000256" key="5">
    <source>
        <dbReference type="ARBA" id="ARBA00032397"/>
    </source>
</evidence>
<dbReference type="PANTHER" id="PTHR20982">
    <property type="entry name" value="RIBOSOME RECYCLING FACTOR"/>
    <property type="match status" value="1"/>
</dbReference>
<organism evidence="7 8">
    <name type="scientific">Rubroshorea leprosula</name>
    <dbReference type="NCBI Taxonomy" id="152421"/>
    <lineage>
        <taxon>Eukaryota</taxon>
        <taxon>Viridiplantae</taxon>
        <taxon>Streptophyta</taxon>
        <taxon>Embryophyta</taxon>
        <taxon>Tracheophyta</taxon>
        <taxon>Spermatophyta</taxon>
        <taxon>Magnoliopsida</taxon>
        <taxon>eudicotyledons</taxon>
        <taxon>Gunneridae</taxon>
        <taxon>Pentapetalae</taxon>
        <taxon>rosids</taxon>
        <taxon>malvids</taxon>
        <taxon>Malvales</taxon>
        <taxon>Dipterocarpaceae</taxon>
        <taxon>Rubroshorea</taxon>
    </lineage>
</organism>
<dbReference type="GO" id="GO:0043023">
    <property type="term" value="F:ribosomal large subunit binding"/>
    <property type="evidence" value="ECO:0007669"/>
    <property type="project" value="TreeGrafter"/>
</dbReference>
<dbReference type="InterPro" id="IPR023584">
    <property type="entry name" value="Ribosome_recyc_fac_dom"/>
</dbReference>
<dbReference type="GO" id="GO:0005739">
    <property type="term" value="C:mitochondrion"/>
    <property type="evidence" value="ECO:0007669"/>
    <property type="project" value="TreeGrafter"/>
</dbReference>
<dbReference type="Gene3D" id="1.10.132.20">
    <property type="entry name" value="Ribosome-recycling factor"/>
    <property type="match status" value="1"/>
</dbReference>
<gene>
    <name evidence="7" type="ORF">SLEP1_g19625</name>
</gene>
<keyword evidence="8" id="KW-1185">Reference proteome</keyword>
<dbReference type="Gene3D" id="3.30.1360.40">
    <property type="match status" value="1"/>
</dbReference>
<dbReference type="Pfam" id="PF01765">
    <property type="entry name" value="RRF"/>
    <property type="match status" value="1"/>
</dbReference>
<dbReference type="InterPro" id="IPR036191">
    <property type="entry name" value="RRF_sf"/>
</dbReference>
<comment type="caution">
    <text evidence="7">The sequence shown here is derived from an EMBL/GenBank/DDBJ whole genome shotgun (WGS) entry which is preliminary data.</text>
</comment>
<dbReference type="PANTHER" id="PTHR20982:SF3">
    <property type="entry name" value="MITOCHONDRIAL RIBOSOME RECYCLING FACTOR PSEUDO 1"/>
    <property type="match status" value="1"/>
</dbReference>
<reference evidence="7 8" key="1">
    <citation type="journal article" date="2021" name="Commun. Biol.">
        <title>The genome of Shorea leprosula (Dipterocarpaceae) highlights the ecological relevance of drought in aseasonal tropical rainforests.</title>
        <authorList>
            <person name="Ng K.K.S."/>
            <person name="Kobayashi M.J."/>
            <person name="Fawcett J.A."/>
            <person name="Hatakeyama M."/>
            <person name="Paape T."/>
            <person name="Ng C.H."/>
            <person name="Ang C.C."/>
            <person name="Tnah L.H."/>
            <person name="Lee C.T."/>
            <person name="Nishiyama T."/>
            <person name="Sese J."/>
            <person name="O'Brien M.J."/>
            <person name="Copetti D."/>
            <person name="Mohd Noor M.I."/>
            <person name="Ong R.C."/>
            <person name="Putra M."/>
            <person name="Sireger I.Z."/>
            <person name="Indrioko S."/>
            <person name="Kosugi Y."/>
            <person name="Izuno A."/>
            <person name="Isagi Y."/>
            <person name="Lee S.L."/>
            <person name="Shimizu K.K."/>
        </authorList>
    </citation>
    <scope>NUCLEOTIDE SEQUENCE [LARGE SCALE GENOMIC DNA]</scope>
    <source>
        <strain evidence="7">214</strain>
    </source>
</reference>
<keyword evidence="4" id="KW-0648">Protein biosynthesis</keyword>
<proteinExistence type="inferred from homology"/>
<accession>A0AAV5IZZ4</accession>
<protein>
    <recommendedName>
        <fullName evidence="3">Ribosome-recycling factor, chloroplastic</fullName>
    </recommendedName>
    <alternativeName>
        <fullName evidence="5">Ribosome-releasing factor, chloroplastic</fullName>
    </alternativeName>
</protein>
<dbReference type="EMBL" id="BPVZ01000028">
    <property type="protein sequence ID" value="GKV07928.1"/>
    <property type="molecule type" value="Genomic_DNA"/>
</dbReference>
<evidence type="ECO:0000256" key="1">
    <source>
        <dbReference type="ARBA" id="ARBA00002952"/>
    </source>
</evidence>
<dbReference type="Proteomes" id="UP001054252">
    <property type="component" value="Unassembled WGS sequence"/>
</dbReference>
<dbReference type="FunFam" id="3.30.1360.40:FF:000001">
    <property type="entry name" value="Ribosome-recycling factor"/>
    <property type="match status" value="1"/>
</dbReference>
<feature type="domain" description="Ribosome recycling factor" evidence="6">
    <location>
        <begin position="10"/>
        <end position="170"/>
    </location>
</feature>
<comment type="function">
    <text evidence="1">Responsible for the release of ribosomes from messenger RNA at the termination of chloroplastic protein biosynthesis.</text>
</comment>
<evidence type="ECO:0000313" key="7">
    <source>
        <dbReference type="EMBL" id="GKV07928.1"/>
    </source>
</evidence>
<sequence length="189" mass="21635">MRMEEARVALSRELKNLRTGRASSGMLDHIIVEFEDRKNKLNQLADVSVIDSKTLSIDPFYPEPEKIKAIEKAIVSSSLGLNPKVDGDRLIAAIQLFTKEDVEATRKELSKCCKDAKQILRRVRRTVLDNMKKGMSRWGDAELVRKEIDERFKEDVTWVEDTCKAKGKDITQAWAEDRCKAKKKEIIQG</sequence>
<comment type="similarity">
    <text evidence="2">Belongs to the RRF family.</text>
</comment>
<evidence type="ECO:0000256" key="2">
    <source>
        <dbReference type="ARBA" id="ARBA00005912"/>
    </source>
</evidence>
<evidence type="ECO:0000256" key="3">
    <source>
        <dbReference type="ARBA" id="ARBA00014063"/>
    </source>
</evidence>
<name>A0AAV5IZZ4_9ROSI</name>